<evidence type="ECO:0000256" key="2">
    <source>
        <dbReference type="ARBA" id="ARBA00004294"/>
    </source>
</evidence>
<name>A0A9N8V2J8_9GLOM</name>
<feature type="binding site" evidence="11">
    <location>
        <position position="140"/>
    </location>
    <ligand>
        <name>FAD</name>
        <dbReference type="ChEBI" id="CHEBI:57692"/>
    </ligand>
</feature>
<evidence type="ECO:0000256" key="8">
    <source>
        <dbReference type="ARBA" id="ARBA00022989"/>
    </source>
</evidence>
<reference evidence="15" key="1">
    <citation type="submission" date="2021-06" db="EMBL/GenBank/DDBJ databases">
        <authorList>
            <person name="Kallberg Y."/>
            <person name="Tangrot J."/>
            <person name="Rosling A."/>
        </authorList>
    </citation>
    <scope>NUCLEOTIDE SEQUENCE</scope>
    <source>
        <strain evidence="15">AZ414A</strain>
    </source>
</reference>
<protein>
    <submittedName>
        <fullName evidence="15">7353_t:CDS:1</fullName>
    </submittedName>
</protein>
<dbReference type="Gene3D" id="3.40.50.80">
    <property type="entry name" value="Nucleotide-binding domain of ferredoxin-NADP reductase (FNR) module"/>
    <property type="match status" value="1"/>
</dbReference>
<feature type="domain" description="Oxidoreductase FAD/NAD(P)-binding" evidence="13">
    <location>
        <begin position="132"/>
        <end position="238"/>
    </location>
</feature>
<keyword evidence="5 12" id="KW-0812">Transmembrane</keyword>
<evidence type="ECO:0000256" key="12">
    <source>
        <dbReference type="SAM" id="Phobius"/>
    </source>
</evidence>
<keyword evidence="9" id="KW-0560">Oxidoreductase</keyword>
<evidence type="ECO:0000256" key="10">
    <source>
        <dbReference type="ARBA" id="ARBA00023136"/>
    </source>
</evidence>
<keyword evidence="16" id="KW-1185">Reference proteome</keyword>
<dbReference type="InterPro" id="IPR001834">
    <property type="entry name" value="CBR-like"/>
</dbReference>
<dbReference type="EMBL" id="CAJVPK010000005">
    <property type="protein sequence ID" value="CAG8432865.1"/>
    <property type="molecule type" value="Genomic_DNA"/>
</dbReference>
<dbReference type="Pfam" id="PF00175">
    <property type="entry name" value="NAD_binding_1"/>
    <property type="match status" value="1"/>
</dbReference>
<dbReference type="GO" id="GO:0016491">
    <property type="term" value="F:oxidoreductase activity"/>
    <property type="evidence" value="ECO:0007669"/>
    <property type="project" value="UniProtKB-KW"/>
</dbReference>
<comment type="subcellular location">
    <subcellularLocation>
        <location evidence="2">Mitochondrion outer membrane</location>
    </subcellularLocation>
</comment>
<evidence type="ECO:0000313" key="16">
    <source>
        <dbReference type="Proteomes" id="UP000789706"/>
    </source>
</evidence>
<keyword evidence="7 11" id="KW-0274">FAD</keyword>
<dbReference type="FunFam" id="3.40.50.80:FF:000019">
    <property type="entry name" value="NADH-cytochrome b5 reductase"/>
    <property type="match status" value="1"/>
</dbReference>
<keyword evidence="4 11" id="KW-0285">Flavoprotein</keyword>
<evidence type="ECO:0000256" key="4">
    <source>
        <dbReference type="ARBA" id="ARBA00022630"/>
    </source>
</evidence>
<dbReference type="GO" id="GO:0005741">
    <property type="term" value="C:mitochondrial outer membrane"/>
    <property type="evidence" value="ECO:0007669"/>
    <property type="project" value="UniProtKB-SubCell"/>
</dbReference>
<dbReference type="OrthoDB" id="432685at2759"/>
<feature type="transmembrane region" description="Helical" evidence="12">
    <location>
        <begin position="6"/>
        <end position="23"/>
    </location>
</feature>
<evidence type="ECO:0000256" key="3">
    <source>
        <dbReference type="ARBA" id="ARBA00006105"/>
    </source>
</evidence>
<feature type="binding site" evidence="11">
    <location>
        <position position="97"/>
    </location>
    <ligand>
        <name>FAD</name>
        <dbReference type="ChEBI" id="CHEBI:57692"/>
    </ligand>
</feature>
<organism evidence="15 16">
    <name type="scientific">Diversispora eburnea</name>
    <dbReference type="NCBI Taxonomy" id="1213867"/>
    <lineage>
        <taxon>Eukaryota</taxon>
        <taxon>Fungi</taxon>
        <taxon>Fungi incertae sedis</taxon>
        <taxon>Mucoromycota</taxon>
        <taxon>Glomeromycotina</taxon>
        <taxon>Glomeromycetes</taxon>
        <taxon>Diversisporales</taxon>
        <taxon>Diversisporaceae</taxon>
        <taxon>Diversispora</taxon>
    </lineage>
</organism>
<keyword evidence="6" id="KW-0496">Mitochondrion</keyword>
<dbReference type="Gene3D" id="2.40.30.10">
    <property type="entry name" value="Translation factors"/>
    <property type="match status" value="1"/>
</dbReference>
<sequence>MSSKSIVSAGIIAIVLGFNYVYLPNLLPYVSGILIVKPPPVLNPQLWKQFPLKEKIKISHNTALYRFAFSHPKDVLGLPIGQHISVQAEINGKLVQRSYTPTSSDDDLEKITVKGPKGQFKYRPGLVKALGMIAGGTGITPMLQIIRAICKNPKDKTKVNLVFANVTEDDILLKDELDTLAAQHDNFNVYYSLDKPSQNWVGGTGFITPEIIQKYCPKPANDIKILLCGPLPMVNAMAKNCELLGYEKARSLSKLEDQVFKF</sequence>
<dbReference type="Proteomes" id="UP000789706">
    <property type="component" value="Unassembled WGS sequence"/>
</dbReference>
<proteinExistence type="inferred from homology"/>
<keyword evidence="10 12" id="KW-0472">Membrane</keyword>
<feature type="binding site" evidence="11">
    <location>
        <position position="99"/>
    </location>
    <ligand>
        <name>FAD</name>
        <dbReference type="ChEBI" id="CHEBI:57692"/>
    </ligand>
</feature>
<dbReference type="InterPro" id="IPR039261">
    <property type="entry name" value="FNR_nucleotide-bd"/>
</dbReference>
<evidence type="ECO:0000256" key="1">
    <source>
        <dbReference type="ARBA" id="ARBA00001974"/>
    </source>
</evidence>
<comment type="similarity">
    <text evidence="3">Belongs to the flavoprotein pyridine nucleotide cytochrome reductase family.</text>
</comment>
<evidence type="ECO:0000256" key="7">
    <source>
        <dbReference type="ARBA" id="ARBA00022827"/>
    </source>
</evidence>
<dbReference type="PRINTS" id="PR00410">
    <property type="entry name" value="PHEHYDRXLASE"/>
</dbReference>
<evidence type="ECO:0000259" key="13">
    <source>
        <dbReference type="Pfam" id="PF00175"/>
    </source>
</evidence>
<evidence type="ECO:0000259" key="14">
    <source>
        <dbReference type="Pfam" id="PF00970"/>
    </source>
</evidence>
<dbReference type="Pfam" id="PF00970">
    <property type="entry name" value="FAD_binding_6"/>
    <property type="match status" value="1"/>
</dbReference>
<accession>A0A9N8V2J8</accession>
<evidence type="ECO:0000256" key="9">
    <source>
        <dbReference type="ARBA" id="ARBA00023002"/>
    </source>
</evidence>
<dbReference type="CDD" id="cd06183">
    <property type="entry name" value="cyt_b5_reduct_like"/>
    <property type="match status" value="1"/>
</dbReference>
<gene>
    <name evidence="15" type="ORF">DEBURN_LOCUS192</name>
</gene>
<dbReference type="InterPro" id="IPR008333">
    <property type="entry name" value="Cbr1-like_FAD-bd_dom"/>
</dbReference>
<dbReference type="InterPro" id="IPR001433">
    <property type="entry name" value="OxRdtase_FAD/NAD-bd"/>
</dbReference>
<dbReference type="SUPFAM" id="SSF63380">
    <property type="entry name" value="Riboflavin synthase domain-like"/>
    <property type="match status" value="1"/>
</dbReference>
<evidence type="ECO:0000256" key="6">
    <source>
        <dbReference type="ARBA" id="ARBA00022787"/>
    </source>
</evidence>
<dbReference type="PANTHER" id="PTHR19370">
    <property type="entry name" value="NADH-CYTOCHROME B5 REDUCTASE"/>
    <property type="match status" value="1"/>
</dbReference>
<comment type="caution">
    <text evidence="15">The sequence shown here is derived from an EMBL/GenBank/DDBJ whole genome shotgun (WGS) entry which is preliminary data.</text>
</comment>
<dbReference type="SUPFAM" id="SSF52343">
    <property type="entry name" value="Ferredoxin reductase-like, C-terminal NADP-linked domain"/>
    <property type="match status" value="1"/>
</dbReference>
<dbReference type="InterPro" id="IPR017938">
    <property type="entry name" value="Riboflavin_synthase-like_b-brl"/>
</dbReference>
<feature type="domain" description="Flavoprotein pyridine nucleotide cytochrome reductase-like FAD-binding" evidence="14">
    <location>
        <begin position="50"/>
        <end position="108"/>
    </location>
</feature>
<keyword evidence="8 12" id="KW-1133">Transmembrane helix</keyword>
<evidence type="ECO:0000256" key="5">
    <source>
        <dbReference type="ARBA" id="ARBA00022692"/>
    </source>
</evidence>
<dbReference type="PANTHER" id="PTHR19370:SF184">
    <property type="entry name" value="NADH-CYTOCHROME B5 REDUCTASE-LIKE"/>
    <property type="match status" value="1"/>
</dbReference>
<comment type="cofactor">
    <cofactor evidence="1 11">
        <name>FAD</name>
        <dbReference type="ChEBI" id="CHEBI:57692"/>
    </cofactor>
</comment>
<evidence type="ECO:0000313" key="15">
    <source>
        <dbReference type="EMBL" id="CAG8432865.1"/>
    </source>
</evidence>
<keyword evidence="6" id="KW-1000">Mitochondrion outer membrane</keyword>
<dbReference type="AlphaFoldDB" id="A0A9N8V2J8"/>
<evidence type="ECO:0000256" key="11">
    <source>
        <dbReference type="PIRSR" id="PIRSR601834-1"/>
    </source>
</evidence>